<name>A0A4R2L9J3_9GAMM</name>
<evidence type="ECO:0000256" key="1">
    <source>
        <dbReference type="ARBA" id="ARBA00022617"/>
    </source>
</evidence>
<dbReference type="GO" id="GO:0009055">
    <property type="term" value="F:electron transfer activity"/>
    <property type="evidence" value="ECO:0007669"/>
    <property type="project" value="InterPro"/>
</dbReference>
<keyword evidence="8" id="KW-1185">Reference proteome</keyword>
<feature type="chain" id="PRO_5020787354" description="Cytochrome c domain-containing protein" evidence="5">
    <location>
        <begin position="30"/>
        <end position="177"/>
    </location>
</feature>
<evidence type="ECO:0000256" key="5">
    <source>
        <dbReference type="SAM" id="SignalP"/>
    </source>
</evidence>
<evidence type="ECO:0000313" key="7">
    <source>
        <dbReference type="EMBL" id="TCO83829.1"/>
    </source>
</evidence>
<gene>
    <name evidence="7" type="ORF">EV699_101213</name>
</gene>
<accession>A0A4R2L9J3</accession>
<keyword evidence="2 4" id="KW-0479">Metal-binding</keyword>
<evidence type="ECO:0000313" key="8">
    <source>
        <dbReference type="Proteomes" id="UP000295765"/>
    </source>
</evidence>
<dbReference type="PROSITE" id="PS51007">
    <property type="entry name" value="CYTC"/>
    <property type="match status" value="1"/>
</dbReference>
<evidence type="ECO:0000256" key="3">
    <source>
        <dbReference type="ARBA" id="ARBA00023004"/>
    </source>
</evidence>
<dbReference type="Proteomes" id="UP000295765">
    <property type="component" value="Unassembled WGS sequence"/>
</dbReference>
<evidence type="ECO:0000259" key="6">
    <source>
        <dbReference type="PROSITE" id="PS51007"/>
    </source>
</evidence>
<dbReference type="EMBL" id="SLWY01000001">
    <property type="protein sequence ID" value="TCO83829.1"/>
    <property type="molecule type" value="Genomic_DNA"/>
</dbReference>
<comment type="caution">
    <text evidence="7">The sequence shown here is derived from an EMBL/GenBank/DDBJ whole genome shotgun (WGS) entry which is preliminary data.</text>
</comment>
<keyword evidence="3 4" id="KW-0408">Iron</keyword>
<evidence type="ECO:0000256" key="2">
    <source>
        <dbReference type="ARBA" id="ARBA00022723"/>
    </source>
</evidence>
<reference evidence="7 8" key="1">
    <citation type="submission" date="2019-03" db="EMBL/GenBank/DDBJ databases">
        <title>Genomic Encyclopedia of Type Strains, Phase IV (KMG-IV): sequencing the most valuable type-strain genomes for metagenomic binning, comparative biology and taxonomic classification.</title>
        <authorList>
            <person name="Goeker M."/>
        </authorList>
    </citation>
    <scope>NUCLEOTIDE SEQUENCE [LARGE SCALE GENOMIC DNA]</scope>
    <source>
        <strain evidence="7 8">DSM 25287</strain>
    </source>
</reference>
<dbReference type="InterPro" id="IPR009056">
    <property type="entry name" value="Cyt_c-like_dom"/>
</dbReference>
<feature type="signal peptide" evidence="5">
    <location>
        <begin position="1"/>
        <end position="29"/>
    </location>
</feature>
<protein>
    <recommendedName>
        <fullName evidence="6">Cytochrome c domain-containing protein</fullName>
    </recommendedName>
</protein>
<feature type="domain" description="Cytochrome c" evidence="6">
    <location>
        <begin position="42"/>
        <end position="158"/>
    </location>
</feature>
<dbReference type="SUPFAM" id="SSF46626">
    <property type="entry name" value="Cytochrome c"/>
    <property type="match status" value="1"/>
</dbReference>
<sequence>MVSRTERGRRGGAALAALLLAALTGTAQARSIPQPGLPPSVGATPAGATGYRPAVNYQLQCAGCHLGDGRGAHASLVPKMKDFVGRFLDVDGGREFLVRVPGVAQSGLSDAELAELLNWLLTGDIAGASRPQAFVPYTTEEVARQRHEPLIDVFRTRAGLIAAMRARGIAIDDGSTP</sequence>
<organism evidence="7 8">
    <name type="scientific">Plasticicumulans lactativorans</name>
    <dbReference type="NCBI Taxonomy" id="1133106"/>
    <lineage>
        <taxon>Bacteria</taxon>
        <taxon>Pseudomonadati</taxon>
        <taxon>Pseudomonadota</taxon>
        <taxon>Gammaproteobacteria</taxon>
        <taxon>Candidatus Competibacteraceae</taxon>
        <taxon>Plasticicumulans</taxon>
    </lineage>
</organism>
<evidence type="ECO:0000256" key="4">
    <source>
        <dbReference type="PROSITE-ProRule" id="PRU00433"/>
    </source>
</evidence>
<dbReference type="AlphaFoldDB" id="A0A4R2L9J3"/>
<keyword evidence="5" id="KW-0732">Signal</keyword>
<keyword evidence="1 4" id="KW-0349">Heme</keyword>
<dbReference type="GO" id="GO:0046872">
    <property type="term" value="F:metal ion binding"/>
    <property type="evidence" value="ECO:0007669"/>
    <property type="project" value="UniProtKB-KW"/>
</dbReference>
<dbReference type="InterPro" id="IPR036909">
    <property type="entry name" value="Cyt_c-like_dom_sf"/>
</dbReference>
<proteinExistence type="predicted"/>
<dbReference type="GO" id="GO:0020037">
    <property type="term" value="F:heme binding"/>
    <property type="evidence" value="ECO:0007669"/>
    <property type="project" value="InterPro"/>
</dbReference>